<feature type="transmembrane region" description="Helical" evidence="1">
    <location>
        <begin position="12"/>
        <end position="32"/>
    </location>
</feature>
<dbReference type="PANTHER" id="PTHR24075:SF0">
    <property type="entry name" value="TRANSLOCATION PROTEIN SEC63 HOMOLOG"/>
    <property type="match status" value="1"/>
</dbReference>
<dbReference type="Proteomes" id="UP000019132">
    <property type="component" value="Unassembled WGS sequence"/>
</dbReference>
<dbReference type="GO" id="GO:0003723">
    <property type="term" value="F:RNA binding"/>
    <property type="evidence" value="ECO:0007669"/>
    <property type="project" value="TreeGrafter"/>
</dbReference>
<sequence>MAGVSESDAAFYSFSCVMLSLYIAPAALFTLYRFVRTPKRTRSAAFAVHIAMLVLALALFYQCLQQLQSVDTSGVFDPYEILKISERASLREIKKAYRTLGRELHPDKNLDNPRAAAQFTRVTKAYEALTDREGIENFKKYGHPDGRQSSFMEFAFLSAFSDSGSGSSSLFVLGYFGIVFGGIAWIVYTLHKSSGVRDRTQISKKTTALLIDALQDKMSVHDIVELLLSTDEMTTYQGGEEDKIQALQRAPAHNKLIKKMEAAKVLPSEILGRIKKHPNHVARENMLALYQFLRRNKLHGVPKPTWLDPRLHKVLLELPFLVEIFAKLVVEHSIKRGFTALTLLRALSLLSSLAQGSFVADADALRDQKARLAPDAKLPDLAIDAASLTVLDEPNIQPGDWITAQMTIVRKHMSPGESAPLASTFYDEIDASSPFRKEHLWVVLMEKTTSRLFAAWKCVDLSQTVAQKVGFTGPGVAGKYDVEIRVLTVANLAAQASVSVPLHVENAAK</sequence>
<dbReference type="GO" id="GO:0031207">
    <property type="term" value="C:Sec62/Sec63 complex"/>
    <property type="evidence" value="ECO:0007669"/>
    <property type="project" value="TreeGrafter"/>
</dbReference>
<dbReference type="InterPro" id="IPR001623">
    <property type="entry name" value="DnaJ_domain"/>
</dbReference>
<accession>K3W4Z7</accession>
<reference evidence="3" key="3">
    <citation type="submission" date="2015-02" db="UniProtKB">
        <authorList>
            <consortium name="EnsemblProtists"/>
        </authorList>
    </citation>
    <scope>IDENTIFICATION</scope>
    <source>
        <strain evidence="3">DAOM BR144</strain>
    </source>
</reference>
<organism evidence="3 4">
    <name type="scientific">Globisporangium ultimum (strain ATCC 200006 / CBS 805.95 / DAOM BR144)</name>
    <name type="common">Pythium ultimum</name>
    <dbReference type="NCBI Taxonomy" id="431595"/>
    <lineage>
        <taxon>Eukaryota</taxon>
        <taxon>Sar</taxon>
        <taxon>Stramenopiles</taxon>
        <taxon>Oomycota</taxon>
        <taxon>Peronosporomycetes</taxon>
        <taxon>Pythiales</taxon>
        <taxon>Pythiaceae</taxon>
        <taxon>Globisporangium</taxon>
    </lineage>
</organism>
<dbReference type="PROSITE" id="PS50076">
    <property type="entry name" value="DNAJ_2"/>
    <property type="match status" value="1"/>
</dbReference>
<dbReference type="Gene3D" id="2.60.40.150">
    <property type="entry name" value="C2 domain"/>
    <property type="match status" value="1"/>
</dbReference>
<evidence type="ECO:0000259" key="2">
    <source>
        <dbReference type="PROSITE" id="PS50076"/>
    </source>
</evidence>
<dbReference type="EnsemblProtists" id="PYU1_T000038">
    <property type="protein sequence ID" value="PYU1_T000038"/>
    <property type="gene ID" value="PYU1_G000038"/>
</dbReference>
<dbReference type="GO" id="GO:0006620">
    <property type="term" value="P:post-translational protein targeting to endoplasmic reticulum membrane"/>
    <property type="evidence" value="ECO:0007669"/>
    <property type="project" value="TreeGrafter"/>
</dbReference>
<protein>
    <recommendedName>
        <fullName evidence="2">J domain-containing protein</fullName>
    </recommendedName>
</protein>
<dbReference type="SMART" id="SM00271">
    <property type="entry name" value="DnaJ"/>
    <property type="match status" value="1"/>
</dbReference>
<reference evidence="4" key="1">
    <citation type="journal article" date="2010" name="Genome Biol.">
        <title>Genome sequence of the necrotrophic plant pathogen Pythium ultimum reveals original pathogenicity mechanisms and effector repertoire.</title>
        <authorList>
            <person name="Levesque C.A."/>
            <person name="Brouwer H."/>
            <person name="Cano L."/>
            <person name="Hamilton J.P."/>
            <person name="Holt C."/>
            <person name="Huitema E."/>
            <person name="Raffaele S."/>
            <person name="Robideau G.P."/>
            <person name="Thines M."/>
            <person name="Win J."/>
            <person name="Zerillo M.M."/>
            <person name="Beakes G.W."/>
            <person name="Boore J.L."/>
            <person name="Busam D."/>
            <person name="Dumas B."/>
            <person name="Ferriera S."/>
            <person name="Fuerstenberg S.I."/>
            <person name="Gachon C.M."/>
            <person name="Gaulin E."/>
            <person name="Govers F."/>
            <person name="Grenville-Briggs L."/>
            <person name="Horner N."/>
            <person name="Hostetler J."/>
            <person name="Jiang R.H."/>
            <person name="Johnson J."/>
            <person name="Krajaejun T."/>
            <person name="Lin H."/>
            <person name="Meijer H.J."/>
            <person name="Moore B."/>
            <person name="Morris P."/>
            <person name="Phuntmart V."/>
            <person name="Puiu D."/>
            <person name="Shetty J."/>
            <person name="Stajich J.E."/>
            <person name="Tripathy S."/>
            <person name="Wawra S."/>
            <person name="van West P."/>
            <person name="Whitty B.R."/>
            <person name="Coutinho P.M."/>
            <person name="Henrissat B."/>
            <person name="Martin F."/>
            <person name="Thomas P.D."/>
            <person name="Tyler B.M."/>
            <person name="De Vries R.P."/>
            <person name="Kamoun S."/>
            <person name="Yandell M."/>
            <person name="Tisserat N."/>
            <person name="Buell C.R."/>
        </authorList>
    </citation>
    <scope>NUCLEOTIDE SEQUENCE</scope>
    <source>
        <strain evidence="4">DAOM:BR144</strain>
    </source>
</reference>
<dbReference type="AlphaFoldDB" id="K3W4Z7"/>
<dbReference type="CDD" id="cd06257">
    <property type="entry name" value="DnaJ"/>
    <property type="match status" value="1"/>
</dbReference>
<dbReference type="SUPFAM" id="SSF46565">
    <property type="entry name" value="Chaperone J-domain"/>
    <property type="match status" value="1"/>
</dbReference>
<keyword evidence="1" id="KW-1133">Transmembrane helix</keyword>
<dbReference type="eggNOG" id="KOG0721">
    <property type="taxonomic scope" value="Eukaryota"/>
</dbReference>
<dbReference type="STRING" id="431595.K3W4Z7"/>
<dbReference type="VEuPathDB" id="FungiDB:PYU1_G000038"/>
<dbReference type="Pfam" id="PF00226">
    <property type="entry name" value="DnaJ"/>
    <property type="match status" value="1"/>
</dbReference>
<dbReference type="PANTHER" id="PTHR24075">
    <property type="entry name" value="SEC63 DOMAIN-CONTAINING"/>
    <property type="match status" value="1"/>
</dbReference>
<proteinExistence type="predicted"/>
<evidence type="ECO:0000256" key="1">
    <source>
        <dbReference type="SAM" id="Phobius"/>
    </source>
</evidence>
<dbReference type="HOGENOM" id="CLU_542305_0_0_1"/>
<dbReference type="EMBL" id="GL376636">
    <property type="status" value="NOT_ANNOTATED_CDS"/>
    <property type="molecule type" value="Genomic_DNA"/>
</dbReference>
<dbReference type="PRINTS" id="PR00625">
    <property type="entry name" value="JDOMAIN"/>
</dbReference>
<dbReference type="GO" id="GO:0008320">
    <property type="term" value="F:protein transmembrane transporter activity"/>
    <property type="evidence" value="ECO:0007669"/>
    <property type="project" value="TreeGrafter"/>
</dbReference>
<dbReference type="InParanoid" id="K3W4Z7"/>
<feature type="transmembrane region" description="Helical" evidence="1">
    <location>
        <begin position="170"/>
        <end position="190"/>
    </location>
</feature>
<evidence type="ECO:0000313" key="3">
    <source>
        <dbReference type="EnsemblProtists" id="PYU1_T000038"/>
    </source>
</evidence>
<keyword evidence="4" id="KW-1185">Reference proteome</keyword>
<dbReference type="OMA" id="TECHESL"/>
<dbReference type="GO" id="GO:0006614">
    <property type="term" value="P:SRP-dependent cotranslational protein targeting to membrane"/>
    <property type="evidence" value="ECO:0007669"/>
    <property type="project" value="TreeGrafter"/>
</dbReference>
<feature type="transmembrane region" description="Helical" evidence="1">
    <location>
        <begin position="44"/>
        <end position="61"/>
    </location>
</feature>
<dbReference type="Gene3D" id="1.10.287.110">
    <property type="entry name" value="DnaJ domain"/>
    <property type="match status" value="1"/>
</dbReference>
<keyword evidence="1" id="KW-0812">Transmembrane</keyword>
<dbReference type="InterPro" id="IPR035892">
    <property type="entry name" value="C2_domain_sf"/>
</dbReference>
<evidence type="ECO:0000313" key="4">
    <source>
        <dbReference type="Proteomes" id="UP000019132"/>
    </source>
</evidence>
<keyword evidence="1" id="KW-0472">Membrane</keyword>
<dbReference type="InterPro" id="IPR036869">
    <property type="entry name" value="J_dom_sf"/>
</dbReference>
<feature type="domain" description="J" evidence="2">
    <location>
        <begin position="77"/>
        <end position="142"/>
    </location>
</feature>
<name>K3W4Z7_GLOUD</name>
<reference evidence="4" key="2">
    <citation type="submission" date="2010-04" db="EMBL/GenBank/DDBJ databases">
        <authorList>
            <person name="Buell R."/>
            <person name="Hamilton J."/>
            <person name="Hostetler J."/>
        </authorList>
    </citation>
    <scope>NUCLEOTIDE SEQUENCE [LARGE SCALE GENOMIC DNA]</scope>
    <source>
        <strain evidence="4">DAOM:BR144</strain>
    </source>
</reference>